<dbReference type="GO" id="GO:0004300">
    <property type="term" value="F:enoyl-CoA hydratase activity"/>
    <property type="evidence" value="ECO:0007669"/>
    <property type="project" value="UniProtKB-EC"/>
</dbReference>
<dbReference type="InterPro" id="IPR029045">
    <property type="entry name" value="ClpP/crotonase-like_dom_sf"/>
</dbReference>
<organism evidence="7 8">
    <name type="scientific">Agrococcus jenensis</name>
    <dbReference type="NCBI Taxonomy" id="46353"/>
    <lineage>
        <taxon>Bacteria</taxon>
        <taxon>Bacillati</taxon>
        <taxon>Actinomycetota</taxon>
        <taxon>Actinomycetes</taxon>
        <taxon>Micrococcales</taxon>
        <taxon>Microbacteriaceae</taxon>
        <taxon>Agrococcus</taxon>
    </lineage>
</organism>
<evidence type="ECO:0000313" key="8">
    <source>
        <dbReference type="Proteomes" id="UP000275456"/>
    </source>
</evidence>
<keyword evidence="3" id="KW-0456">Lyase</keyword>
<dbReference type="PROSITE" id="PS00166">
    <property type="entry name" value="ENOYL_COA_HYDRATASE"/>
    <property type="match status" value="1"/>
</dbReference>
<accession>A0A3N2ATP8</accession>
<name>A0A3N2ATP8_9MICO</name>
<evidence type="ECO:0000256" key="5">
    <source>
        <dbReference type="ARBA" id="ARBA00023717"/>
    </source>
</evidence>
<proteinExistence type="inferred from homology"/>
<dbReference type="GO" id="GO:0006635">
    <property type="term" value="P:fatty acid beta-oxidation"/>
    <property type="evidence" value="ECO:0007669"/>
    <property type="project" value="TreeGrafter"/>
</dbReference>
<evidence type="ECO:0000256" key="4">
    <source>
        <dbReference type="ARBA" id="ARBA00023709"/>
    </source>
</evidence>
<dbReference type="Pfam" id="PF00378">
    <property type="entry name" value="ECH_1"/>
    <property type="match status" value="1"/>
</dbReference>
<evidence type="ECO:0000256" key="6">
    <source>
        <dbReference type="RuleBase" id="RU003707"/>
    </source>
</evidence>
<protein>
    <recommendedName>
        <fullName evidence="2">enoyl-CoA hydratase</fullName>
        <ecNumber evidence="2">4.2.1.17</ecNumber>
    </recommendedName>
</protein>
<gene>
    <name evidence="7" type="ORF">EDD26_1660</name>
</gene>
<dbReference type="InterPro" id="IPR001753">
    <property type="entry name" value="Enoyl-CoA_hydra/iso"/>
</dbReference>
<dbReference type="Gene3D" id="3.90.226.10">
    <property type="entry name" value="2-enoyl-CoA Hydratase, Chain A, domain 1"/>
    <property type="match status" value="1"/>
</dbReference>
<dbReference type="Gene3D" id="1.10.12.10">
    <property type="entry name" value="Lyase 2-enoyl-coa Hydratase, Chain A, domain 2"/>
    <property type="match status" value="1"/>
</dbReference>
<keyword evidence="8" id="KW-1185">Reference proteome</keyword>
<comment type="catalytic activity">
    <reaction evidence="5">
        <text>a 4-saturated-(3S)-3-hydroxyacyl-CoA = a (3E)-enoyl-CoA + H2O</text>
        <dbReference type="Rhea" id="RHEA:20724"/>
        <dbReference type="ChEBI" id="CHEBI:15377"/>
        <dbReference type="ChEBI" id="CHEBI:58521"/>
        <dbReference type="ChEBI" id="CHEBI:137480"/>
        <dbReference type="EC" id="4.2.1.17"/>
    </reaction>
</comment>
<dbReference type="PANTHER" id="PTHR11941:SF54">
    <property type="entry name" value="ENOYL-COA HYDRATASE, MITOCHONDRIAL"/>
    <property type="match status" value="1"/>
</dbReference>
<evidence type="ECO:0000313" key="7">
    <source>
        <dbReference type="EMBL" id="ROR66278.1"/>
    </source>
</evidence>
<evidence type="ECO:0000256" key="2">
    <source>
        <dbReference type="ARBA" id="ARBA00012076"/>
    </source>
</evidence>
<dbReference type="PANTHER" id="PTHR11941">
    <property type="entry name" value="ENOYL-COA HYDRATASE-RELATED"/>
    <property type="match status" value="1"/>
</dbReference>
<dbReference type="EC" id="4.2.1.17" evidence="2"/>
<dbReference type="InterPro" id="IPR018376">
    <property type="entry name" value="Enoyl-CoA_hyd/isom_CS"/>
</dbReference>
<dbReference type="EMBL" id="RKHJ01000001">
    <property type="protein sequence ID" value="ROR66278.1"/>
    <property type="molecule type" value="Genomic_DNA"/>
</dbReference>
<evidence type="ECO:0000256" key="3">
    <source>
        <dbReference type="ARBA" id="ARBA00023239"/>
    </source>
</evidence>
<dbReference type="FunFam" id="1.10.12.10:FF:000001">
    <property type="entry name" value="Probable enoyl-CoA hydratase, mitochondrial"/>
    <property type="match status" value="1"/>
</dbReference>
<evidence type="ECO:0000256" key="1">
    <source>
        <dbReference type="ARBA" id="ARBA00005254"/>
    </source>
</evidence>
<comment type="catalytic activity">
    <reaction evidence="4">
        <text>a (3S)-3-hydroxyacyl-CoA = a (2E)-enoyl-CoA + H2O</text>
        <dbReference type="Rhea" id="RHEA:16105"/>
        <dbReference type="ChEBI" id="CHEBI:15377"/>
        <dbReference type="ChEBI" id="CHEBI:57318"/>
        <dbReference type="ChEBI" id="CHEBI:58856"/>
        <dbReference type="EC" id="4.2.1.17"/>
    </reaction>
</comment>
<dbReference type="OrthoDB" id="8452484at2"/>
<sequence length="272" mass="28773">MTEPSTNEPSTTEGTGGYRTIRVERRDRVAWIHLDRPEALNALNVQLMREVVAAATELDGDDGIGAIVVTGSERAFAAGADIKEMATKSTAEMRADGHFGGWAAFAAVRKPVIAAVSGYALGGGCELALMCDIILAADSATFGLPELSLGVIPGIGGTQRLVRALGYPKAAEIILTGRRVGAEEAERIGLISRVVPADRLLDEAQEMAASIAAKSLPALVAAKAAMDAALEMPLAEGIALETEHFTALFDTEDQQEGMAAFSEKREPRFRHR</sequence>
<dbReference type="FunFam" id="3.90.226.10:FF:000009">
    <property type="entry name" value="Carnitinyl-CoA dehydratase"/>
    <property type="match status" value="1"/>
</dbReference>
<comment type="similarity">
    <text evidence="1 6">Belongs to the enoyl-CoA hydratase/isomerase family.</text>
</comment>
<comment type="caution">
    <text evidence="7">The sequence shown here is derived from an EMBL/GenBank/DDBJ whole genome shotgun (WGS) entry which is preliminary data.</text>
</comment>
<dbReference type="Proteomes" id="UP000275456">
    <property type="component" value="Unassembled WGS sequence"/>
</dbReference>
<dbReference type="RefSeq" id="WP_123697285.1">
    <property type="nucleotide sequence ID" value="NZ_RKHJ01000001.1"/>
</dbReference>
<dbReference type="InterPro" id="IPR014748">
    <property type="entry name" value="Enoyl-CoA_hydra_C"/>
</dbReference>
<reference evidence="7 8" key="1">
    <citation type="submission" date="2018-11" db="EMBL/GenBank/DDBJ databases">
        <title>Sequencing the genomes of 1000 actinobacteria strains.</title>
        <authorList>
            <person name="Klenk H.-P."/>
        </authorList>
    </citation>
    <scope>NUCLEOTIDE SEQUENCE [LARGE SCALE GENOMIC DNA]</scope>
    <source>
        <strain evidence="7 8">DSM 9580</strain>
    </source>
</reference>
<dbReference type="AlphaFoldDB" id="A0A3N2ATP8"/>
<dbReference type="SUPFAM" id="SSF52096">
    <property type="entry name" value="ClpP/crotonase"/>
    <property type="match status" value="1"/>
</dbReference>
<dbReference type="CDD" id="cd06558">
    <property type="entry name" value="crotonase-like"/>
    <property type="match status" value="1"/>
</dbReference>